<dbReference type="GO" id="GO:2000886">
    <property type="term" value="P:glucuronoxylan catabolic process"/>
    <property type="evidence" value="ECO:0007669"/>
    <property type="project" value="UniProtKB-ARBA"/>
</dbReference>
<reference evidence="15" key="1">
    <citation type="submission" date="2020-02" db="EMBL/GenBank/DDBJ databases">
        <authorList>
            <person name="Gao J."/>
            <person name="Sun J."/>
        </authorList>
    </citation>
    <scope>NUCLEOTIDE SEQUENCE</scope>
    <source>
        <strain evidence="15">602-2</strain>
    </source>
</reference>
<evidence type="ECO:0000256" key="4">
    <source>
        <dbReference type="ARBA" id="ARBA00023277"/>
    </source>
</evidence>
<dbReference type="PIRSF" id="PIRSF029900">
    <property type="entry name" value="Alpha-glucuronds"/>
    <property type="match status" value="1"/>
</dbReference>
<dbReference type="InterPro" id="IPR029018">
    <property type="entry name" value="Hex-like_dom2"/>
</dbReference>
<feature type="active site" description="Proton acceptor" evidence="9">
    <location>
        <position position="406"/>
    </location>
</feature>
<comment type="similarity">
    <text evidence="1 8 10">Belongs to the glycosyl hydrolase 67 family.</text>
</comment>
<dbReference type="PANTHER" id="PTHR39207">
    <property type="entry name" value="ALPHA-GLUCURONIDASE A"/>
    <property type="match status" value="1"/>
</dbReference>
<feature type="chain" id="PRO_5026239230" description="Xylan alpha-1,2-glucuronidase" evidence="11">
    <location>
        <begin position="26"/>
        <end position="713"/>
    </location>
</feature>
<dbReference type="RefSeq" id="WP_165256969.1">
    <property type="nucleotide sequence ID" value="NZ_JAAKGT010000002.1"/>
</dbReference>
<feature type="active site" description="Proton acceptor" evidence="9">
    <location>
        <position position="378"/>
    </location>
</feature>
<dbReference type="InterPro" id="IPR005154">
    <property type="entry name" value="Glyco_hydro_67_aGlcAse_N"/>
</dbReference>
<organism evidence="15">
    <name type="scientific">Caulobacter sp. 602-2</name>
    <dbReference type="NCBI Taxonomy" id="2710887"/>
    <lineage>
        <taxon>Bacteria</taxon>
        <taxon>Pseudomonadati</taxon>
        <taxon>Pseudomonadota</taxon>
        <taxon>Alphaproteobacteria</taxon>
        <taxon>Caulobacterales</taxon>
        <taxon>Caulobacteraceae</taxon>
        <taxon>Caulobacter</taxon>
    </lineage>
</organism>
<evidence type="ECO:0000256" key="5">
    <source>
        <dbReference type="ARBA" id="ARBA00023295"/>
    </source>
</evidence>
<comment type="subunit">
    <text evidence="10">Homodimer.</text>
</comment>
<evidence type="ECO:0000256" key="6">
    <source>
        <dbReference type="ARBA" id="ARBA00023326"/>
    </source>
</evidence>
<evidence type="ECO:0000256" key="2">
    <source>
        <dbReference type="ARBA" id="ARBA00022651"/>
    </source>
</evidence>
<keyword evidence="5 8" id="KW-0326">Glycosidase</keyword>
<dbReference type="InterPro" id="IPR011100">
    <property type="entry name" value="Glyco_hydro_67_cat"/>
</dbReference>
<dbReference type="SUPFAM" id="SSF51445">
    <property type="entry name" value="(Trans)glycosidases"/>
    <property type="match status" value="1"/>
</dbReference>
<dbReference type="InterPro" id="IPR017853">
    <property type="entry name" value="GH"/>
</dbReference>
<keyword evidence="3 8" id="KW-0378">Hydrolase</keyword>
<dbReference type="Pfam" id="PF03648">
    <property type="entry name" value="Glyco_hydro_67N"/>
    <property type="match status" value="1"/>
</dbReference>
<feature type="active site" description="Proton donor" evidence="9">
    <location>
        <position position="304"/>
    </location>
</feature>
<dbReference type="GO" id="GO:0033939">
    <property type="term" value="F:xylan alpha-1,2-glucuronosidase activity"/>
    <property type="evidence" value="ECO:0007669"/>
    <property type="project" value="UniProtKB-EC"/>
</dbReference>
<evidence type="ECO:0000256" key="11">
    <source>
        <dbReference type="SAM" id="SignalP"/>
    </source>
</evidence>
<feature type="domain" description="Alpha glucuronidase N-terminal" evidence="12">
    <location>
        <begin position="31"/>
        <end position="143"/>
    </location>
</feature>
<dbReference type="AlphaFoldDB" id="A0A6G4QUH1"/>
<evidence type="ECO:0000313" key="15">
    <source>
        <dbReference type="EMBL" id="NGM49133.1"/>
    </source>
</evidence>
<gene>
    <name evidence="15" type="ORF">G5B46_05890</name>
</gene>
<dbReference type="FunFam" id="3.20.20.80:FF:000096">
    <property type="entry name" value="Xylan alpha-1,2-glucuronidase"/>
    <property type="match status" value="1"/>
</dbReference>
<dbReference type="PANTHER" id="PTHR39207:SF1">
    <property type="entry name" value="ALPHA-GLUCURONIDASE A"/>
    <property type="match status" value="1"/>
</dbReference>
<evidence type="ECO:0000256" key="8">
    <source>
        <dbReference type="PIRNR" id="PIRNR029900"/>
    </source>
</evidence>
<dbReference type="GO" id="GO:0046559">
    <property type="term" value="F:alpha-glucuronidase activity"/>
    <property type="evidence" value="ECO:0007669"/>
    <property type="project" value="InterPro"/>
</dbReference>
<evidence type="ECO:0000259" key="13">
    <source>
        <dbReference type="Pfam" id="PF07477"/>
    </source>
</evidence>
<dbReference type="InterPro" id="IPR011099">
    <property type="entry name" value="Glyco_hydro_67_C"/>
</dbReference>
<dbReference type="GO" id="GO:0005576">
    <property type="term" value="C:extracellular region"/>
    <property type="evidence" value="ECO:0007669"/>
    <property type="project" value="InterPro"/>
</dbReference>
<dbReference type="InterPro" id="IPR037054">
    <property type="entry name" value="A-glucoronidase_C_sf"/>
</dbReference>
<keyword evidence="2 8" id="KW-0858">Xylan degradation</keyword>
<dbReference type="Pfam" id="PF07488">
    <property type="entry name" value="Glyco_hydro_67M"/>
    <property type="match status" value="1"/>
</dbReference>
<dbReference type="Gene3D" id="3.90.1330.10">
    <property type="entry name" value="Alpha-glucuronidase, C-terminal domain"/>
    <property type="match status" value="1"/>
</dbReference>
<dbReference type="Gene3D" id="3.20.20.80">
    <property type="entry name" value="Glycosidases"/>
    <property type="match status" value="1"/>
</dbReference>
<sequence>MRPSHLLRGLCLAAGLLLAPLAARAEDGHDLWLRYRPVAAGEAAAYRAAAGSVASVADTPTLKVARAELERGLAGLLGERRDGGGEILLGTPKSSARIASLKLSLDAVGDEGYRIRTMTEGGRPLTVIAANTDVGVLHGVYRYLALIQTRQAVGRLDLADAPKVRYRLLNHWDNLDRSVERGYAGQSIWDWWRLPDVKDPRYVDYARANASIGINGAVLNNVNAKSDSLTAPYIAKAAALADTFRPYGIKVYLSARFSSPIEIGGLKTADPLDPAVQAFWKAKADEIYKAIPDFGGFLVKANSEGQPGPQDYGRTHADGANMLAQAVGPHGGIVMWRAFVYSHEQPDDRAKQGYSEFKPFDGQFAENVIVQVKNGAIDFQPREPFHPLFGAMPKTNLGMEFQITKEYLGFSTHLAYLGPMWEEVLKADTFAAGQGSTVAKVVDGKLHGYSRTLMAGVANIGTDRNWSGSQFDQANWYAFGRLAWDPEASSEAIARDWAAMTFTPDRRFIGPAVAMMMGSREAVVDYMTPMGLHHLMGRSHHYGPGPWVTGGERADWTSVYYHKADKAGIGFDRTAGGSNAAAQYAPPVAAAFSDLSKVDEKDLLWFHHLPWTYRTKSGRPLWDELVTRYSRGVRAVDGMQATWADLSPYVDPERHGEVATYLAIQRREAQWWRDASVAYFQSINGLPLPKGEAPPPLSLEAYEAMAFPYAPGI</sequence>
<feature type="domain" description="Glycosyl hydrolase family 67 C-terminal" evidence="13">
    <location>
        <begin position="468"/>
        <end position="691"/>
    </location>
</feature>
<protein>
    <recommendedName>
        <fullName evidence="10">Xylan alpha-1,2-glucuronidase</fullName>
        <ecNumber evidence="10">3.2.1.131</ecNumber>
    </recommendedName>
</protein>
<evidence type="ECO:0000259" key="12">
    <source>
        <dbReference type="Pfam" id="PF03648"/>
    </source>
</evidence>
<accession>A0A6G4QUH1</accession>
<name>A0A6G4QUH1_9CAUL</name>
<evidence type="ECO:0000256" key="9">
    <source>
        <dbReference type="PIRSR" id="PIRSR029900-1"/>
    </source>
</evidence>
<dbReference type="SUPFAM" id="SSF55545">
    <property type="entry name" value="beta-N-acetylhexosaminidase-like domain"/>
    <property type="match status" value="1"/>
</dbReference>
<feature type="domain" description="Glycosyl hydrolase family 67 catalytic" evidence="14">
    <location>
        <begin position="147"/>
        <end position="466"/>
    </location>
</feature>
<proteinExistence type="inferred from homology"/>
<evidence type="ECO:0000256" key="1">
    <source>
        <dbReference type="ARBA" id="ARBA00008833"/>
    </source>
</evidence>
<evidence type="ECO:0000256" key="10">
    <source>
        <dbReference type="RuleBase" id="RU361198"/>
    </source>
</evidence>
<dbReference type="EC" id="3.2.1.131" evidence="10"/>
<comment type="catalytic activity">
    <reaction evidence="7 10">
        <text>Hydrolysis of (1-&gt;2)-alpha-D-(4-O-methyl)glucuronosyl links in the main chain of hardwood xylans.</text>
        <dbReference type="EC" id="3.2.1.131"/>
    </reaction>
</comment>
<keyword evidence="11" id="KW-0732">Signal</keyword>
<evidence type="ECO:0000259" key="14">
    <source>
        <dbReference type="Pfam" id="PF07488"/>
    </source>
</evidence>
<comment type="caution">
    <text evidence="15">The sequence shown here is derived from an EMBL/GenBank/DDBJ whole genome shotgun (WGS) entry which is preliminary data.</text>
</comment>
<dbReference type="EMBL" id="JAAKGT010000002">
    <property type="protein sequence ID" value="NGM49133.1"/>
    <property type="molecule type" value="Genomic_DNA"/>
</dbReference>
<keyword evidence="4 10" id="KW-0119">Carbohydrate metabolism</keyword>
<dbReference type="Pfam" id="PF07477">
    <property type="entry name" value="Glyco_hydro_67C"/>
    <property type="match status" value="1"/>
</dbReference>
<dbReference type="Gene3D" id="3.30.379.10">
    <property type="entry name" value="Chitobiase/beta-hexosaminidase domain 2-like"/>
    <property type="match status" value="1"/>
</dbReference>
<evidence type="ECO:0000256" key="3">
    <source>
        <dbReference type="ARBA" id="ARBA00022801"/>
    </source>
</evidence>
<evidence type="ECO:0000256" key="7">
    <source>
        <dbReference type="ARBA" id="ARBA00052795"/>
    </source>
</evidence>
<keyword evidence="6 10" id="KW-0624">Polysaccharide degradation</keyword>
<dbReference type="InterPro" id="IPR011395">
    <property type="entry name" value="Glyco_hydro_67_aGlcAse"/>
</dbReference>
<feature type="signal peptide" evidence="11">
    <location>
        <begin position="1"/>
        <end position="25"/>
    </location>
</feature>